<gene>
    <name evidence="1" type="ORF">ADIS_2774</name>
</gene>
<dbReference type="RefSeq" id="WP_010854908.1">
    <property type="nucleotide sequence ID" value="NZ_AQHR01000080.1"/>
</dbReference>
<protein>
    <recommendedName>
        <fullName evidence="3">Lipoprotein</fullName>
    </recommendedName>
</protein>
<accession>R7ZRG0</accession>
<dbReference type="OrthoDB" id="1467525at2"/>
<comment type="caution">
    <text evidence="1">The sequence shown here is derived from an EMBL/GenBank/DDBJ whole genome shotgun (WGS) entry which is preliminary data.</text>
</comment>
<organism evidence="1 2">
    <name type="scientific">Lunatimonas lonarensis</name>
    <dbReference type="NCBI Taxonomy" id="1232681"/>
    <lineage>
        <taxon>Bacteria</taxon>
        <taxon>Pseudomonadati</taxon>
        <taxon>Bacteroidota</taxon>
        <taxon>Cytophagia</taxon>
        <taxon>Cytophagales</taxon>
        <taxon>Cyclobacteriaceae</taxon>
    </lineage>
</organism>
<dbReference type="Proteomes" id="UP000013909">
    <property type="component" value="Unassembled WGS sequence"/>
</dbReference>
<evidence type="ECO:0000313" key="2">
    <source>
        <dbReference type="Proteomes" id="UP000013909"/>
    </source>
</evidence>
<dbReference type="STRING" id="1232681.ADIS_2774"/>
<name>R7ZRG0_9BACT</name>
<sequence>MHRWIQGFFLAGVVLLSISCDWTERESPEPMNPRFSPLQVGRFWVYEVEQREYFGEADFEDSHFFYRDQITEELTNAQGQPVYRVVRQRSVDRQQWDNELAYSLRMDESRLVRWMNNSQHILLIYPVQPLRQWDANLFNPTGPEIFAIERIGSHAMGERVFPSAVLVRHMEDDDFITFRDNRYEVYAENVGLVESYSEVFTYCSRSACLGQQIIQAGRFIHLKLSTHGIF</sequence>
<proteinExistence type="predicted"/>
<dbReference type="AlphaFoldDB" id="R7ZRG0"/>
<reference evidence="1 2" key="1">
    <citation type="submission" date="2013-02" db="EMBL/GenBank/DDBJ databases">
        <title>A novel strain isolated from Lonar lake, Maharashtra, India.</title>
        <authorList>
            <person name="Singh A."/>
        </authorList>
    </citation>
    <scope>NUCLEOTIDE SEQUENCE [LARGE SCALE GENOMIC DNA]</scope>
    <source>
        <strain evidence="1 2">AK24</strain>
    </source>
</reference>
<dbReference type="PROSITE" id="PS51257">
    <property type="entry name" value="PROKAR_LIPOPROTEIN"/>
    <property type="match status" value="1"/>
</dbReference>
<evidence type="ECO:0000313" key="1">
    <source>
        <dbReference type="EMBL" id="EON76715.1"/>
    </source>
</evidence>
<keyword evidence="2" id="KW-1185">Reference proteome</keyword>
<evidence type="ECO:0008006" key="3">
    <source>
        <dbReference type="Google" id="ProtNLM"/>
    </source>
</evidence>
<dbReference type="EMBL" id="AQHR01000080">
    <property type="protein sequence ID" value="EON76715.1"/>
    <property type="molecule type" value="Genomic_DNA"/>
</dbReference>